<protein>
    <recommendedName>
        <fullName evidence="3">Protein NEOXANTHIN-DEFICIENT 1</fullName>
    </recommendedName>
</protein>
<evidence type="ECO:0000313" key="2">
    <source>
        <dbReference type="Proteomes" id="UP001187471"/>
    </source>
</evidence>
<sequence length="365" mass="39994">MEVEERKTPSGYDKLPWVFKGRQVILYCGTNLCALYQLHLVKAETARVFIPKEFRLVEAFGYTLGGFFLASYDDSPAGTFDEVLVVIAGTVWNPPTSCALQALNLLTKHGVEQRSPFKLSWLYDTYCSVSNGQRLSKRGAVLHILARIILIHKGKDMDSDVPYQGYLKPKNGMDIQVSEVNGSAAADIFNINLATAVPEQNSNHGMGPIIKMSLPSFSFMLLIQSQNAFEVLSNSSLIEDRPNLSLWHNRVRPVSPAKVFGPSALVEDSEQSCESRSLNSKDSTSGRLGDNKRNLSISVMLSKPILALEFNCLKMQSPGTGEVAKADGPKRAGTIGQIRSHCLCTAGLQELSDSISYGCRGPELT</sequence>
<dbReference type="InterPro" id="IPR039343">
    <property type="entry name" value="NDX1-like"/>
</dbReference>
<proteinExistence type="predicted"/>
<dbReference type="AlphaFoldDB" id="A0AA88UCV2"/>
<reference evidence="1" key="1">
    <citation type="submission" date="2022-12" db="EMBL/GenBank/DDBJ databases">
        <title>Draft genome assemblies for two species of Escallonia (Escalloniales).</title>
        <authorList>
            <person name="Chanderbali A."/>
            <person name="Dervinis C."/>
            <person name="Anghel I."/>
            <person name="Soltis D."/>
            <person name="Soltis P."/>
            <person name="Zapata F."/>
        </authorList>
    </citation>
    <scope>NUCLEOTIDE SEQUENCE</scope>
    <source>
        <strain evidence="1">UCBG92.1500</strain>
        <tissue evidence="1">Leaf</tissue>
    </source>
</reference>
<accession>A0AA88UCV2</accession>
<gene>
    <name evidence="1" type="ORF">RJ640_011781</name>
</gene>
<evidence type="ECO:0000313" key="1">
    <source>
        <dbReference type="EMBL" id="KAK2970592.1"/>
    </source>
</evidence>
<dbReference type="PANTHER" id="PTHR35467:SF2">
    <property type="entry name" value="PROTEIN NEOXANTHIN-DEFICIENT 1"/>
    <property type="match status" value="1"/>
</dbReference>
<organism evidence="1 2">
    <name type="scientific">Escallonia rubra</name>
    <dbReference type="NCBI Taxonomy" id="112253"/>
    <lineage>
        <taxon>Eukaryota</taxon>
        <taxon>Viridiplantae</taxon>
        <taxon>Streptophyta</taxon>
        <taxon>Embryophyta</taxon>
        <taxon>Tracheophyta</taxon>
        <taxon>Spermatophyta</taxon>
        <taxon>Magnoliopsida</taxon>
        <taxon>eudicotyledons</taxon>
        <taxon>Gunneridae</taxon>
        <taxon>Pentapetalae</taxon>
        <taxon>asterids</taxon>
        <taxon>campanulids</taxon>
        <taxon>Escalloniales</taxon>
        <taxon>Escalloniaceae</taxon>
        <taxon>Escallonia</taxon>
    </lineage>
</organism>
<dbReference type="PANTHER" id="PTHR35467">
    <property type="match status" value="1"/>
</dbReference>
<name>A0AA88UCV2_9ASTE</name>
<comment type="caution">
    <text evidence="1">The sequence shown here is derived from an EMBL/GenBank/DDBJ whole genome shotgun (WGS) entry which is preliminary data.</text>
</comment>
<evidence type="ECO:0008006" key="3">
    <source>
        <dbReference type="Google" id="ProtNLM"/>
    </source>
</evidence>
<dbReference type="EMBL" id="JAVXUO010002686">
    <property type="protein sequence ID" value="KAK2970592.1"/>
    <property type="molecule type" value="Genomic_DNA"/>
</dbReference>
<dbReference type="Proteomes" id="UP001187471">
    <property type="component" value="Unassembled WGS sequence"/>
</dbReference>
<keyword evidence="2" id="KW-1185">Reference proteome</keyword>